<proteinExistence type="predicted"/>
<keyword evidence="3" id="KW-1185">Reference proteome</keyword>
<evidence type="ECO:0000313" key="2">
    <source>
        <dbReference type="EMBL" id="KAF2133620.1"/>
    </source>
</evidence>
<accession>A0A6A6AP95</accession>
<dbReference type="RefSeq" id="XP_033528007.1">
    <property type="nucleotide sequence ID" value="XM_033667446.1"/>
</dbReference>
<feature type="compositionally biased region" description="Low complexity" evidence="1">
    <location>
        <begin position="45"/>
        <end position="62"/>
    </location>
</feature>
<evidence type="ECO:0000256" key="1">
    <source>
        <dbReference type="SAM" id="MobiDB-lite"/>
    </source>
</evidence>
<reference evidence="2" key="1">
    <citation type="journal article" date="2020" name="Stud. Mycol.">
        <title>101 Dothideomycetes genomes: a test case for predicting lifestyles and emergence of pathogens.</title>
        <authorList>
            <person name="Haridas S."/>
            <person name="Albert R."/>
            <person name="Binder M."/>
            <person name="Bloem J."/>
            <person name="Labutti K."/>
            <person name="Salamov A."/>
            <person name="Andreopoulos B."/>
            <person name="Baker S."/>
            <person name="Barry K."/>
            <person name="Bills G."/>
            <person name="Bluhm B."/>
            <person name="Cannon C."/>
            <person name="Castanera R."/>
            <person name="Culley D."/>
            <person name="Daum C."/>
            <person name="Ezra D."/>
            <person name="Gonzalez J."/>
            <person name="Henrissat B."/>
            <person name="Kuo A."/>
            <person name="Liang C."/>
            <person name="Lipzen A."/>
            <person name="Lutzoni F."/>
            <person name="Magnuson J."/>
            <person name="Mondo S."/>
            <person name="Nolan M."/>
            <person name="Ohm R."/>
            <person name="Pangilinan J."/>
            <person name="Park H.-J."/>
            <person name="Ramirez L."/>
            <person name="Alfaro M."/>
            <person name="Sun H."/>
            <person name="Tritt A."/>
            <person name="Yoshinaga Y."/>
            <person name="Zwiers L.-H."/>
            <person name="Turgeon B."/>
            <person name="Goodwin S."/>
            <person name="Spatafora J."/>
            <person name="Crous P."/>
            <person name="Grigoriev I."/>
        </authorList>
    </citation>
    <scope>NUCLEOTIDE SEQUENCE</scope>
    <source>
        <strain evidence="2">CBS 119687</strain>
    </source>
</reference>
<feature type="region of interest" description="Disordered" evidence="1">
    <location>
        <begin position="254"/>
        <end position="274"/>
    </location>
</feature>
<organism evidence="2 3">
    <name type="scientific">Dothidotthia symphoricarpi CBS 119687</name>
    <dbReference type="NCBI Taxonomy" id="1392245"/>
    <lineage>
        <taxon>Eukaryota</taxon>
        <taxon>Fungi</taxon>
        <taxon>Dikarya</taxon>
        <taxon>Ascomycota</taxon>
        <taxon>Pezizomycotina</taxon>
        <taxon>Dothideomycetes</taxon>
        <taxon>Pleosporomycetidae</taxon>
        <taxon>Pleosporales</taxon>
        <taxon>Dothidotthiaceae</taxon>
        <taxon>Dothidotthia</taxon>
    </lineage>
</organism>
<protein>
    <recommendedName>
        <fullName evidence="4">BTB domain-containing protein</fullName>
    </recommendedName>
</protein>
<evidence type="ECO:0000313" key="3">
    <source>
        <dbReference type="Proteomes" id="UP000799771"/>
    </source>
</evidence>
<feature type="compositionally biased region" description="Polar residues" evidence="1">
    <location>
        <begin position="114"/>
        <end position="125"/>
    </location>
</feature>
<feature type="compositionally biased region" description="Basic and acidic residues" evidence="1">
    <location>
        <begin position="103"/>
        <end position="113"/>
    </location>
</feature>
<dbReference type="OrthoDB" id="5329403at2759"/>
<evidence type="ECO:0008006" key="4">
    <source>
        <dbReference type="Google" id="ProtNLM"/>
    </source>
</evidence>
<feature type="region of interest" description="Disordered" evidence="1">
    <location>
        <begin position="193"/>
        <end position="214"/>
    </location>
</feature>
<dbReference type="GeneID" id="54407878"/>
<dbReference type="AlphaFoldDB" id="A0A6A6AP95"/>
<name>A0A6A6AP95_9PLEO</name>
<sequence>MALTSADQKPARRPVPRIVPAIPHRLSRTIPSARPITPEESNKGVAAAPPEQQAPEPQAVVEKQVEAPSAAVQIPLTPDSRTSAADKSEEEAPVLASSPPNSQDDHVETRDDTQASSANGQTNVTKDAPSPPTSRAQAKPVTNGVHSKPAIPTQLPPPFYPSTTPTVEDNDAAHTQYHDQPNKDGIMFGAVQGTPTASATPHEMESGAQQSMPRPPPGFAPPQFTPTFFPGHSHHPSEAASSWLHPPYPMAPPDPAYGNGHGGDFQSPSFSAGPNAFPHLHQDHFPLEGTPFAINGNTAHSQSPSKSQFGEARISSEYEEHHAVPYQNGVSARTERLEESPFELASYLSTQFGNPEFADFILQIRSPESMLISIPVHGIVVARSPVISEAIRRSVPPSHRSRDTRRLLDVSTSDPLITRESLEEAIRVLYGAPFLSDQTFLYGLGPYIPEGDYASSSDDARRRMGQLLSYIAAGHVLQMLSMQARGVEIAKSLLRWDTLDQVLHFGLQRARPTVRSGAVGPEVRDPFATILLNHAIDFMAYNFPVDFNLYTIAPELRDDPRLPSLLDARTPSHNPRLSKIQFGDAPPELDATPAHASQMLSTVLLSLPLPLLERIFNHRATANQIGWTGTAKVMRDVIDEREGRRQKALRGQLQPSQDGTIPGALLDNLYLEEHVERVEASPLYPSGYRLSAMRPVGQV</sequence>
<dbReference type="Proteomes" id="UP000799771">
    <property type="component" value="Unassembled WGS sequence"/>
</dbReference>
<dbReference type="EMBL" id="ML977499">
    <property type="protein sequence ID" value="KAF2133620.1"/>
    <property type="molecule type" value="Genomic_DNA"/>
</dbReference>
<feature type="region of interest" description="Disordered" evidence="1">
    <location>
        <begin position="1"/>
        <end position="169"/>
    </location>
</feature>
<gene>
    <name evidence="2" type="ORF">P153DRAFT_363780</name>
</gene>